<keyword evidence="2" id="KW-0547">Nucleotide-binding</keyword>
<protein>
    <recommendedName>
        <fullName evidence="4">ABC-type quaternary amine transporter</fullName>
        <ecNumber evidence="4">7.6.2.9</ecNumber>
    </recommendedName>
</protein>
<dbReference type="PANTHER" id="PTHR42788:SF13">
    <property type="entry name" value="ALIPHATIC SULFONATES IMPORT ATP-BINDING PROTEIN SSUB"/>
    <property type="match status" value="1"/>
</dbReference>
<reference evidence="7" key="1">
    <citation type="submission" date="2015-07" db="EMBL/GenBank/DDBJ databases">
        <title>Complete Genome of Thermincola ferriacetica strain Z-0001T.</title>
        <authorList>
            <person name="Lusk B."/>
            <person name="Badalamenti J.P."/>
            <person name="Parameswaran P."/>
            <person name="Bond D.R."/>
            <person name="Torres C.I."/>
        </authorList>
    </citation>
    <scope>NUCLEOTIDE SEQUENCE [LARGE SCALE GENOMIC DNA]</scope>
    <source>
        <strain evidence="7">Z-0001</strain>
    </source>
</reference>
<evidence type="ECO:0000313" key="7">
    <source>
        <dbReference type="Proteomes" id="UP000037175"/>
    </source>
</evidence>
<feature type="domain" description="ABC transporter" evidence="5">
    <location>
        <begin position="3"/>
        <end position="237"/>
    </location>
</feature>
<dbReference type="RefSeq" id="WP_052216721.1">
    <property type="nucleotide sequence ID" value="NZ_LGTE01000002.1"/>
</dbReference>
<gene>
    <name evidence="6" type="ORF">Tfer_0499</name>
</gene>
<keyword evidence="3" id="KW-0067">ATP-binding</keyword>
<evidence type="ECO:0000256" key="1">
    <source>
        <dbReference type="ARBA" id="ARBA00022448"/>
    </source>
</evidence>
<comment type="caution">
    <text evidence="6">The sequence shown here is derived from an EMBL/GenBank/DDBJ whole genome shotgun (WGS) entry which is preliminary data.</text>
</comment>
<dbReference type="PANTHER" id="PTHR42788">
    <property type="entry name" value="TAURINE IMPORT ATP-BINDING PROTEIN-RELATED"/>
    <property type="match status" value="1"/>
</dbReference>
<dbReference type="Pfam" id="PF00005">
    <property type="entry name" value="ABC_tran"/>
    <property type="match status" value="1"/>
</dbReference>
<dbReference type="SUPFAM" id="SSF52540">
    <property type="entry name" value="P-loop containing nucleoside triphosphate hydrolases"/>
    <property type="match status" value="1"/>
</dbReference>
<dbReference type="Gene3D" id="3.40.50.300">
    <property type="entry name" value="P-loop containing nucleotide triphosphate hydrolases"/>
    <property type="match status" value="1"/>
</dbReference>
<dbReference type="PROSITE" id="PS50893">
    <property type="entry name" value="ABC_TRANSPORTER_2"/>
    <property type="match status" value="1"/>
</dbReference>
<sequence>MKVEIEGISKSFKQNVNFRISAIKSIDLQISEGEFLCILGPSGCGKSTLLNIIAGLEFPDTGQVKVDGKVVREAGPDRGVVFQDAALFPWLTVQENVEFSLKMMGMEKQKRKEIADKYIQMVHLTPFAHCYPHELSGGMKQRVALARTLAMDPTILLMDEPFSALDAQTRTMLHKELQEIWQKTGKAIIFITHNVEESLILADRIILMTARPGQIKRQFVVNHSRPRDLTNPKLIMLQRKIKFFLQEEIEKVAKEQSAYERTHTQVSVLSTAHNNMGTGL</sequence>
<proteinExistence type="predicted"/>
<dbReference type="EC" id="7.6.2.9" evidence="4"/>
<dbReference type="EMBL" id="LGTE01000002">
    <property type="protein sequence ID" value="KNZ70820.1"/>
    <property type="molecule type" value="Genomic_DNA"/>
</dbReference>
<name>A0A0L6W5L7_9FIRM</name>
<dbReference type="SMART" id="SM00382">
    <property type="entry name" value="AAA"/>
    <property type="match status" value="1"/>
</dbReference>
<dbReference type="GO" id="GO:0016887">
    <property type="term" value="F:ATP hydrolysis activity"/>
    <property type="evidence" value="ECO:0007669"/>
    <property type="project" value="InterPro"/>
</dbReference>
<dbReference type="CDD" id="cd03293">
    <property type="entry name" value="ABC_NrtD_SsuB_transporters"/>
    <property type="match status" value="1"/>
</dbReference>
<evidence type="ECO:0000256" key="2">
    <source>
        <dbReference type="ARBA" id="ARBA00022741"/>
    </source>
</evidence>
<dbReference type="Proteomes" id="UP000037175">
    <property type="component" value="Unassembled WGS sequence"/>
</dbReference>
<evidence type="ECO:0000256" key="3">
    <source>
        <dbReference type="ARBA" id="ARBA00022840"/>
    </source>
</evidence>
<evidence type="ECO:0000256" key="4">
    <source>
        <dbReference type="ARBA" id="ARBA00066388"/>
    </source>
</evidence>
<dbReference type="PROSITE" id="PS00211">
    <property type="entry name" value="ABC_TRANSPORTER_1"/>
    <property type="match status" value="1"/>
</dbReference>
<dbReference type="InterPro" id="IPR027417">
    <property type="entry name" value="P-loop_NTPase"/>
</dbReference>
<evidence type="ECO:0000313" key="6">
    <source>
        <dbReference type="EMBL" id="KNZ70820.1"/>
    </source>
</evidence>
<dbReference type="InterPro" id="IPR003439">
    <property type="entry name" value="ABC_transporter-like_ATP-bd"/>
</dbReference>
<dbReference type="GO" id="GO:0015418">
    <property type="term" value="F:ABC-type quaternary ammonium compound transporting activity"/>
    <property type="evidence" value="ECO:0007669"/>
    <property type="project" value="UniProtKB-EC"/>
</dbReference>
<dbReference type="InterPro" id="IPR017871">
    <property type="entry name" value="ABC_transporter-like_CS"/>
</dbReference>
<dbReference type="InterPro" id="IPR050166">
    <property type="entry name" value="ABC_transporter_ATP-bind"/>
</dbReference>
<keyword evidence="7" id="KW-1185">Reference proteome</keyword>
<dbReference type="GO" id="GO:0005524">
    <property type="term" value="F:ATP binding"/>
    <property type="evidence" value="ECO:0007669"/>
    <property type="project" value="UniProtKB-KW"/>
</dbReference>
<dbReference type="AlphaFoldDB" id="A0A0L6W5L7"/>
<dbReference type="FunFam" id="3.40.50.300:FF:000425">
    <property type="entry name" value="Probable ABC transporter, ATP-binding subunit"/>
    <property type="match status" value="1"/>
</dbReference>
<dbReference type="InterPro" id="IPR003593">
    <property type="entry name" value="AAA+_ATPase"/>
</dbReference>
<accession>A0A0L6W5L7</accession>
<evidence type="ECO:0000259" key="5">
    <source>
        <dbReference type="PROSITE" id="PS50893"/>
    </source>
</evidence>
<keyword evidence="1" id="KW-0813">Transport</keyword>
<organism evidence="6 7">
    <name type="scientific">Thermincola ferriacetica</name>
    <dbReference type="NCBI Taxonomy" id="281456"/>
    <lineage>
        <taxon>Bacteria</taxon>
        <taxon>Bacillati</taxon>
        <taxon>Bacillota</taxon>
        <taxon>Clostridia</taxon>
        <taxon>Eubacteriales</taxon>
        <taxon>Thermincolaceae</taxon>
        <taxon>Thermincola</taxon>
    </lineage>
</organism>